<reference evidence="1" key="1">
    <citation type="journal article" date="2020" name="Nature">
        <title>Giant virus diversity and host interactions through global metagenomics.</title>
        <authorList>
            <person name="Schulz F."/>
            <person name="Roux S."/>
            <person name="Paez-Espino D."/>
            <person name="Jungbluth S."/>
            <person name="Walsh D.A."/>
            <person name="Denef V.J."/>
            <person name="McMahon K.D."/>
            <person name="Konstantinidis K.T."/>
            <person name="Eloe-Fadrosh E.A."/>
            <person name="Kyrpides N.C."/>
            <person name="Woyke T."/>
        </authorList>
    </citation>
    <scope>NUCLEOTIDE SEQUENCE</scope>
    <source>
        <strain evidence="1">GVMAG-M-3300001351-8</strain>
    </source>
</reference>
<dbReference type="PRINTS" id="PR00081">
    <property type="entry name" value="GDHRDH"/>
</dbReference>
<dbReference type="PANTHER" id="PTHR42808">
    <property type="entry name" value="HYDROXYSTEROID DEHYDROGENASE-LIKE PROTEIN 2"/>
    <property type="match status" value="1"/>
</dbReference>
<proteinExistence type="predicted"/>
<organism evidence="1">
    <name type="scientific">viral metagenome</name>
    <dbReference type="NCBI Taxonomy" id="1070528"/>
    <lineage>
        <taxon>unclassified sequences</taxon>
        <taxon>metagenomes</taxon>
        <taxon>organismal metagenomes</taxon>
    </lineage>
</organism>
<dbReference type="PANTHER" id="PTHR42808:SF4">
    <property type="entry name" value="SHORT CHAIN DEHYDROGENASE"/>
    <property type="match status" value="1"/>
</dbReference>
<dbReference type="EMBL" id="MN738864">
    <property type="protein sequence ID" value="QHT28797.1"/>
    <property type="molecule type" value="Genomic_DNA"/>
</dbReference>
<dbReference type="NCBIfam" id="NF006133">
    <property type="entry name" value="PRK08278.1"/>
    <property type="match status" value="1"/>
</dbReference>
<name>A0A6C0EI99_9ZZZZ</name>
<protein>
    <recommendedName>
        <fullName evidence="2">SDR family NAD(P)-dependent oxidoreductase</fullName>
    </recommendedName>
</protein>
<evidence type="ECO:0008006" key="2">
    <source>
        <dbReference type="Google" id="ProtNLM"/>
    </source>
</evidence>
<dbReference type="Pfam" id="PF00106">
    <property type="entry name" value="adh_short"/>
    <property type="match status" value="1"/>
</dbReference>
<dbReference type="InterPro" id="IPR002347">
    <property type="entry name" value="SDR_fam"/>
</dbReference>
<evidence type="ECO:0000313" key="1">
    <source>
        <dbReference type="EMBL" id="QHT28797.1"/>
    </source>
</evidence>
<accession>A0A6C0EI99</accession>
<dbReference type="SUPFAM" id="SSF51735">
    <property type="entry name" value="NAD(P)-binding Rossmann-fold domains"/>
    <property type="match status" value="1"/>
</dbReference>
<dbReference type="InterPro" id="IPR036291">
    <property type="entry name" value="NAD(P)-bd_dom_sf"/>
</dbReference>
<dbReference type="Gene3D" id="3.40.50.720">
    <property type="entry name" value="NAD(P)-binding Rossmann-like Domain"/>
    <property type="match status" value="1"/>
</dbReference>
<sequence>MNKVALITGATRGIGRAISIGLAKKGYNIVVAGKSTKNDPNLPGSIYSVADEIRQAGVRALPFKLDVRDEENVKKMYVQVREEFGRLDVVVNNAGALDWESIEDTSMKKYDLINDINCRGSFMVSKFGIPLMLESGGGHIITMSPPLAQNIAELKTLKNKIAYMISKWGMTFGALGIAEEYSEKGIAVNTLWPMTAIESYAVKNNNLGDERIWRKQDIMVDVVNHIVDENPNKFTGNQLVDELYLRKKGVTDFSKYQCITGSEPPPLRSLL</sequence>
<dbReference type="InterPro" id="IPR051935">
    <property type="entry name" value="HSDL2"/>
</dbReference>
<dbReference type="AlphaFoldDB" id="A0A6C0EI99"/>